<sequence>MNNMHHHLKHFAYFVSIVLNCRKQCADDESKTDTEMTWHKLRLELEMGAPDPLTPPCTKPALHADGTMPRLQSITSIVAYQDG</sequence>
<dbReference type="OrthoDB" id="10416656at2759"/>
<evidence type="ECO:0000313" key="1">
    <source>
        <dbReference type="EMBL" id="CAG8979876.1"/>
    </source>
</evidence>
<name>A0A9N9QA95_9HELO</name>
<accession>A0A9N9QA95</accession>
<dbReference type="AlphaFoldDB" id="A0A9N9QA95"/>
<comment type="caution">
    <text evidence="1">The sequence shown here is derived from an EMBL/GenBank/DDBJ whole genome shotgun (WGS) entry which is preliminary data.</text>
</comment>
<protein>
    <submittedName>
        <fullName evidence="1">Uncharacterized protein</fullName>
    </submittedName>
</protein>
<reference evidence="1" key="1">
    <citation type="submission" date="2021-07" db="EMBL/GenBank/DDBJ databases">
        <authorList>
            <person name="Durling M."/>
        </authorList>
    </citation>
    <scope>NUCLEOTIDE SEQUENCE</scope>
</reference>
<organism evidence="1 2">
    <name type="scientific">Hymenoscyphus albidus</name>
    <dbReference type="NCBI Taxonomy" id="595503"/>
    <lineage>
        <taxon>Eukaryota</taxon>
        <taxon>Fungi</taxon>
        <taxon>Dikarya</taxon>
        <taxon>Ascomycota</taxon>
        <taxon>Pezizomycotina</taxon>
        <taxon>Leotiomycetes</taxon>
        <taxon>Helotiales</taxon>
        <taxon>Helotiaceae</taxon>
        <taxon>Hymenoscyphus</taxon>
    </lineage>
</organism>
<gene>
    <name evidence="1" type="ORF">HYALB_00002649</name>
</gene>
<evidence type="ECO:0000313" key="2">
    <source>
        <dbReference type="Proteomes" id="UP000701801"/>
    </source>
</evidence>
<dbReference type="EMBL" id="CAJVRM010000340">
    <property type="protein sequence ID" value="CAG8979876.1"/>
    <property type="molecule type" value="Genomic_DNA"/>
</dbReference>
<proteinExistence type="predicted"/>
<dbReference type="Proteomes" id="UP000701801">
    <property type="component" value="Unassembled WGS sequence"/>
</dbReference>
<keyword evidence="2" id="KW-1185">Reference proteome</keyword>